<comment type="cofactor">
    <cofactor evidence="1 14">
        <name>pyridoxal 5'-phosphate</name>
        <dbReference type="ChEBI" id="CHEBI:597326"/>
    </cofactor>
</comment>
<keyword evidence="18" id="KW-1185">Reference proteome</keyword>
<gene>
    <name evidence="17" type="primary">hemA</name>
    <name evidence="17" type="ORF">FPY71_10655</name>
</gene>
<evidence type="ECO:0000256" key="11">
    <source>
        <dbReference type="ARBA" id="ARBA00031945"/>
    </source>
</evidence>
<evidence type="ECO:0000256" key="5">
    <source>
        <dbReference type="ARBA" id="ARBA00013257"/>
    </source>
</evidence>
<dbReference type="AlphaFoldDB" id="A0A5B0DX30"/>
<dbReference type="Pfam" id="PF00155">
    <property type="entry name" value="Aminotran_1_2"/>
    <property type="match status" value="1"/>
</dbReference>
<keyword evidence="9 15" id="KW-0012">Acyltransferase</keyword>
<evidence type="ECO:0000256" key="12">
    <source>
        <dbReference type="ARBA" id="ARBA00032773"/>
    </source>
</evidence>
<dbReference type="EMBL" id="VTWH01000002">
    <property type="protein sequence ID" value="KAA0970918.1"/>
    <property type="molecule type" value="Genomic_DNA"/>
</dbReference>
<dbReference type="InterPro" id="IPR015422">
    <property type="entry name" value="PyrdxlP-dep_Trfase_small"/>
</dbReference>
<organism evidence="17 18">
    <name type="scientific">Aureimonas fodinaquatilis</name>
    <dbReference type="NCBI Taxonomy" id="2565783"/>
    <lineage>
        <taxon>Bacteria</taxon>
        <taxon>Pseudomonadati</taxon>
        <taxon>Pseudomonadota</taxon>
        <taxon>Alphaproteobacteria</taxon>
        <taxon>Hyphomicrobiales</taxon>
        <taxon>Aurantimonadaceae</taxon>
        <taxon>Aureimonas</taxon>
    </lineage>
</organism>
<sequence>MFDYQSHFTSAIDALHTEKRYRVFADLERIAGRFPQAIWRHDGSAVEITVWCSNDYLGMGQHEKVVAAMQQTATSMGTGAGGTRNISGTTHPLVELEQELADLHGKEAALVFTSGYVSNEASISTIARLLPDCLILSDELNHASMIEGVRKAGGRKQIFRHNDVAHLEELLKAADPARPKLIVFESVYSMDGDIAPVAAICDLAERYNAMTYIDEVHSVGMYGPRGGGICEREGLAHRVDVIEGTLAKAIGVLGGYITGSRAVIDAVRSYAPGFIFTTALPPALAAAATASIRHLKQSQVERQGQQRQAAQTKAVLAQADLPVMASETHIVPVLVGDADLCKRASDHLLEKHGIYIQPINYPTVPRGTERLRITPTPLHDDALIERLRDALVETWQSVGIAFASTRQETSAESNFATPLVVSKAGG</sequence>
<comment type="similarity">
    <text evidence="3 14">Belongs to the class-II pyridoxal-phosphate-dependent aminotransferase family.</text>
</comment>
<name>A0A5B0DX30_9HYPH</name>
<dbReference type="PANTHER" id="PTHR13693">
    <property type="entry name" value="CLASS II AMINOTRANSFERASE/8-AMINO-7-OXONONANOATE SYNTHASE"/>
    <property type="match status" value="1"/>
</dbReference>
<dbReference type="InterPro" id="IPR015421">
    <property type="entry name" value="PyrdxlP-dep_Trfase_major"/>
</dbReference>
<dbReference type="RefSeq" id="WP_149300230.1">
    <property type="nucleotide sequence ID" value="NZ_VTWH01000002.1"/>
</dbReference>
<protein>
    <recommendedName>
        <fullName evidence="5 15">5-aminolevulinate synthase</fullName>
        <ecNumber evidence="5 15">2.3.1.37</ecNumber>
    </recommendedName>
    <alternativeName>
        <fullName evidence="10 15">5-aminolevulinic acid synthase</fullName>
    </alternativeName>
    <alternativeName>
        <fullName evidence="11 15">Delta-ALA synthase</fullName>
    </alternativeName>
    <alternativeName>
        <fullName evidence="12 15">Delta-aminolevulinate synthase</fullName>
    </alternativeName>
</protein>
<dbReference type="PANTHER" id="PTHR13693:SF102">
    <property type="entry name" value="2-AMINO-3-KETOBUTYRATE COENZYME A LIGASE, MITOCHONDRIAL"/>
    <property type="match status" value="1"/>
</dbReference>
<dbReference type="Proteomes" id="UP000324738">
    <property type="component" value="Unassembled WGS sequence"/>
</dbReference>
<comment type="subunit">
    <text evidence="4">Homodimer.</text>
</comment>
<dbReference type="OrthoDB" id="9807157at2"/>
<keyword evidence="8 15" id="KW-0350">Heme biosynthesis</keyword>
<accession>A0A5B0DX30</accession>
<evidence type="ECO:0000313" key="17">
    <source>
        <dbReference type="EMBL" id="KAA0970918.1"/>
    </source>
</evidence>
<evidence type="ECO:0000256" key="4">
    <source>
        <dbReference type="ARBA" id="ARBA00011738"/>
    </source>
</evidence>
<evidence type="ECO:0000256" key="2">
    <source>
        <dbReference type="ARBA" id="ARBA00005029"/>
    </source>
</evidence>
<evidence type="ECO:0000256" key="10">
    <source>
        <dbReference type="ARBA" id="ARBA00031691"/>
    </source>
</evidence>
<dbReference type="GO" id="GO:0003870">
    <property type="term" value="F:5-aminolevulinate synthase activity"/>
    <property type="evidence" value="ECO:0007669"/>
    <property type="project" value="UniProtKB-EC"/>
</dbReference>
<reference evidence="17 18" key="1">
    <citation type="submission" date="2019-08" db="EMBL/GenBank/DDBJ databases">
        <title>Aureimonas fodiniaquatilis sp. nov., isolated from a coal mine wastewater.</title>
        <authorList>
            <person name="Kim W."/>
        </authorList>
    </citation>
    <scope>NUCLEOTIDE SEQUENCE [LARGE SCALE GENOMIC DNA]</scope>
    <source>
        <strain evidence="17 18">CAU 1482</strain>
    </source>
</reference>
<keyword evidence="6 15" id="KW-0808">Transferase</keyword>
<dbReference type="NCBIfam" id="TIGR01821">
    <property type="entry name" value="5aminolev_synth"/>
    <property type="match status" value="1"/>
</dbReference>
<evidence type="ECO:0000256" key="1">
    <source>
        <dbReference type="ARBA" id="ARBA00001933"/>
    </source>
</evidence>
<dbReference type="FunFam" id="3.40.640.10:FF:000006">
    <property type="entry name" value="5-aminolevulinate synthase, mitochondrial"/>
    <property type="match status" value="1"/>
</dbReference>
<comment type="catalytic activity">
    <reaction evidence="13 15">
        <text>succinyl-CoA + glycine + H(+) = 5-aminolevulinate + CO2 + CoA</text>
        <dbReference type="Rhea" id="RHEA:12921"/>
        <dbReference type="ChEBI" id="CHEBI:15378"/>
        <dbReference type="ChEBI" id="CHEBI:16526"/>
        <dbReference type="ChEBI" id="CHEBI:57287"/>
        <dbReference type="ChEBI" id="CHEBI:57292"/>
        <dbReference type="ChEBI" id="CHEBI:57305"/>
        <dbReference type="ChEBI" id="CHEBI:356416"/>
        <dbReference type="EC" id="2.3.1.37"/>
    </reaction>
</comment>
<evidence type="ECO:0000256" key="15">
    <source>
        <dbReference type="RuleBase" id="RU910713"/>
    </source>
</evidence>
<evidence type="ECO:0000256" key="3">
    <source>
        <dbReference type="ARBA" id="ARBA00008392"/>
    </source>
</evidence>
<evidence type="ECO:0000259" key="16">
    <source>
        <dbReference type="Pfam" id="PF00155"/>
    </source>
</evidence>
<dbReference type="Gene3D" id="3.40.640.10">
    <property type="entry name" value="Type I PLP-dependent aspartate aminotransferase-like (Major domain)"/>
    <property type="match status" value="1"/>
</dbReference>
<evidence type="ECO:0000256" key="14">
    <source>
        <dbReference type="RuleBase" id="RU003693"/>
    </source>
</evidence>
<dbReference type="InterPro" id="IPR015424">
    <property type="entry name" value="PyrdxlP-dep_Trfase"/>
</dbReference>
<evidence type="ECO:0000256" key="8">
    <source>
        <dbReference type="ARBA" id="ARBA00023133"/>
    </source>
</evidence>
<dbReference type="UniPathway" id="UPA00251">
    <property type="reaction ID" value="UER00375"/>
</dbReference>
<dbReference type="Gene3D" id="3.90.1150.10">
    <property type="entry name" value="Aspartate Aminotransferase, domain 1"/>
    <property type="match status" value="1"/>
</dbReference>
<evidence type="ECO:0000256" key="7">
    <source>
        <dbReference type="ARBA" id="ARBA00022898"/>
    </source>
</evidence>
<evidence type="ECO:0000256" key="6">
    <source>
        <dbReference type="ARBA" id="ARBA00022679"/>
    </source>
</evidence>
<dbReference type="InterPro" id="IPR050087">
    <property type="entry name" value="AON_synthase_class-II"/>
</dbReference>
<dbReference type="GO" id="GO:0006782">
    <property type="term" value="P:protoporphyrinogen IX biosynthetic process"/>
    <property type="evidence" value="ECO:0007669"/>
    <property type="project" value="UniProtKB-UniRule"/>
</dbReference>
<dbReference type="PROSITE" id="PS00599">
    <property type="entry name" value="AA_TRANSFER_CLASS_2"/>
    <property type="match status" value="1"/>
</dbReference>
<keyword evidence="7 14" id="KW-0663">Pyridoxal phosphate</keyword>
<dbReference type="CDD" id="cd06454">
    <property type="entry name" value="KBL_like"/>
    <property type="match status" value="1"/>
</dbReference>
<dbReference type="SUPFAM" id="SSF53383">
    <property type="entry name" value="PLP-dependent transferases"/>
    <property type="match status" value="1"/>
</dbReference>
<dbReference type="EC" id="2.3.1.37" evidence="5 15"/>
<evidence type="ECO:0000256" key="13">
    <source>
        <dbReference type="ARBA" id="ARBA00047654"/>
    </source>
</evidence>
<proteinExistence type="inferred from homology"/>
<dbReference type="InterPro" id="IPR010961">
    <property type="entry name" value="4pyrrol_synth_NH2levulA_synth"/>
</dbReference>
<dbReference type="InterPro" id="IPR001917">
    <property type="entry name" value="Aminotrans_II_pyridoxalP_BS"/>
</dbReference>
<dbReference type="GO" id="GO:0030170">
    <property type="term" value="F:pyridoxal phosphate binding"/>
    <property type="evidence" value="ECO:0007669"/>
    <property type="project" value="UniProtKB-UniRule"/>
</dbReference>
<evidence type="ECO:0000256" key="9">
    <source>
        <dbReference type="ARBA" id="ARBA00023315"/>
    </source>
</evidence>
<comment type="caution">
    <text evidence="17">The sequence shown here is derived from an EMBL/GenBank/DDBJ whole genome shotgun (WGS) entry which is preliminary data.</text>
</comment>
<evidence type="ECO:0000313" key="18">
    <source>
        <dbReference type="Proteomes" id="UP000324738"/>
    </source>
</evidence>
<dbReference type="InterPro" id="IPR004839">
    <property type="entry name" value="Aminotransferase_I/II_large"/>
</dbReference>
<comment type="pathway">
    <text evidence="2 15">Porphyrin-containing compound metabolism; protoporphyrin-IX biosynthesis; 5-aminolevulinate from glycine: step 1/1.</text>
</comment>
<feature type="domain" description="Aminotransferase class I/classII large" evidence="16">
    <location>
        <begin position="48"/>
        <end position="391"/>
    </location>
</feature>